<organism evidence="2 3">
    <name type="scientific">Svornostia abyssi</name>
    <dbReference type="NCBI Taxonomy" id="2898438"/>
    <lineage>
        <taxon>Bacteria</taxon>
        <taxon>Bacillati</taxon>
        <taxon>Actinomycetota</taxon>
        <taxon>Thermoleophilia</taxon>
        <taxon>Solirubrobacterales</taxon>
        <taxon>Baekduiaceae</taxon>
        <taxon>Svornostia</taxon>
    </lineage>
</organism>
<dbReference type="InterPro" id="IPR004843">
    <property type="entry name" value="Calcineurin-like_PHP"/>
</dbReference>
<evidence type="ECO:0000313" key="2">
    <source>
        <dbReference type="EMBL" id="UUY03213.1"/>
    </source>
</evidence>
<protein>
    <submittedName>
        <fullName evidence="2">Metallophosphoesterase</fullName>
    </submittedName>
</protein>
<dbReference type="RefSeq" id="WP_353863725.1">
    <property type="nucleotide sequence ID" value="NZ_CP088295.1"/>
</dbReference>
<dbReference type="SUPFAM" id="SSF56300">
    <property type="entry name" value="Metallo-dependent phosphatases"/>
    <property type="match status" value="1"/>
</dbReference>
<keyword evidence="3" id="KW-1185">Reference proteome</keyword>
<dbReference type="EMBL" id="CP088295">
    <property type="protein sequence ID" value="UUY03213.1"/>
    <property type="molecule type" value="Genomic_DNA"/>
</dbReference>
<name>A0ABY5PEZ3_9ACTN</name>
<reference evidence="3" key="1">
    <citation type="submission" date="2021-11" db="EMBL/GenBank/DDBJ databases">
        <title>Cultivation dependent microbiological survey of springs from the worlds oldest radium mine currently devoted to the extraction of radon-saturated water.</title>
        <authorList>
            <person name="Kapinusova G."/>
            <person name="Smrhova T."/>
            <person name="Strejcek M."/>
            <person name="Suman J."/>
            <person name="Jani K."/>
            <person name="Pajer P."/>
            <person name="Uhlik O."/>
        </authorList>
    </citation>
    <scope>NUCLEOTIDE SEQUENCE [LARGE SCALE GENOMIC DNA]</scope>
    <source>
        <strain evidence="3">J379</strain>
    </source>
</reference>
<gene>
    <name evidence="2" type="ORF">LRS13_21470</name>
</gene>
<sequence length="373" mass="40177">MRTLVVSDLHLGRSGGDDVLQRPVARGTLIARLRGVDRLVLLGDTVELRHGPARDALARAEPVLRELGAAMAGPGREIVVAPGNHDHELAADWHAERQRQGAPPLELEHRIDPAEGSWIARTVARALEPATVQLAYPGLWLRDDVYAMHGHYLDVHSTIPTFERLAAGVTARVAGAVPERATPDDYERVLAPNYAWSNAIAQRAAPAKAAAGAGSGVRVYRMLAGDGHRPISHRVLARLFPLAVLAINRAGLGPVRSDISGPGMRVAVLEGVGESVRRLDIRAAHVIFGHSHRAGPLPDDDETEWRMGATSLHNSGSWVYEGHFVHGPDGASPYWAGSAISVDTDPRVPPRLERLLADVPRDALRPAGFLDTD</sequence>
<dbReference type="InterPro" id="IPR029052">
    <property type="entry name" value="Metallo-depent_PP-like"/>
</dbReference>
<evidence type="ECO:0000259" key="1">
    <source>
        <dbReference type="Pfam" id="PF00149"/>
    </source>
</evidence>
<dbReference type="Gene3D" id="3.60.21.10">
    <property type="match status" value="1"/>
</dbReference>
<proteinExistence type="predicted"/>
<dbReference type="Pfam" id="PF00149">
    <property type="entry name" value="Metallophos"/>
    <property type="match status" value="1"/>
</dbReference>
<accession>A0ABY5PEZ3</accession>
<feature type="domain" description="Calcineurin-like phosphoesterase" evidence="1">
    <location>
        <begin position="1"/>
        <end position="101"/>
    </location>
</feature>
<dbReference type="Proteomes" id="UP001058860">
    <property type="component" value="Chromosome"/>
</dbReference>
<evidence type="ECO:0000313" key="3">
    <source>
        <dbReference type="Proteomes" id="UP001058860"/>
    </source>
</evidence>